<dbReference type="SUPFAM" id="SSF56214">
    <property type="entry name" value="4'-phosphopantetheinyl transferase"/>
    <property type="match status" value="1"/>
</dbReference>
<dbReference type="EMBL" id="KE651167">
    <property type="protein sequence ID" value="EEB08051.1"/>
    <property type="molecule type" value="Genomic_DNA"/>
</dbReference>
<dbReference type="STRING" id="402676.B6K3J4"/>
<accession>B6K3J4</accession>
<dbReference type="GO" id="GO:0008897">
    <property type="term" value="F:holo-[acyl-carrier-protein] synthase activity"/>
    <property type="evidence" value="ECO:0007669"/>
    <property type="project" value="InterPro"/>
</dbReference>
<name>B6K3J4_SCHJY</name>
<dbReference type="VEuPathDB" id="FungiDB:SJAG_03180"/>
<dbReference type="InterPro" id="IPR002582">
    <property type="entry name" value="ACPS"/>
</dbReference>
<keyword evidence="3" id="KW-0479">Metal-binding</keyword>
<gene>
    <name evidence="10" type="primary">ppt2</name>
    <name evidence="9" type="ORF">SJAG_03180</name>
</gene>
<dbReference type="Gene3D" id="3.90.470.20">
    <property type="entry name" value="4'-phosphopantetheinyl transferase domain"/>
    <property type="match status" value="1"/>
</dbReference>
<evidence type="ECO:0000256" key="6">
    <source>
        <dbReference type="ARBA" id="ARBA00023098"/>
    </source>
</evidence>
<evidence type="ECO:0000256" key="3">
    <source>
        <dbReference type="ARBA" id="ARBA00022723"/>
    </source>
</evidence>
<evidence type="ECO:0000313" key="11">
    <source>
        <dbReference type="Proteomes" id="UP000001744"/>
    </source>
</evidence>
<dbReference type="OrthoDB" id="15433at2759"/>
<sequence>MGIGIDICKISRFSKLFAKGVSWQERFAKRILHKTELLEWSLILNEQKENYNSTATAKWFATRWSTKEAAFKAVQPEHKVYMNEMMLKHSSNGQPVLFIDRKGENPLSVPVSLSHEDDYVVAVAIYMPCV</sequence>
<dbReference type="Proteomes" id="UP000001744">
    <property type="component" value="Unassembled WGS sequence"/>
</dbReference>
<dbReference type="eggNOG" id="ENOG502SDWS">
    <property type="taxonomic scope" value="Eukaryota"/>
</dbReference>
<evidence type="ECO:0000313" key="9">
    <source>
        <dbReference type="EMBL" id="EEB08051.1"/>
    </source>
</evidence>
<organism evidence="9 11">
    <name type="scientific">Schizosaccharomyces japonicus (strain yFS275 / FY16936)</name>
    <name type="common">Fission yeast</name>
    <dbReference type="NCBI Taxonomy" id="402676"/>
    <lineage>
        <taxon>Eukaryota</taxon>
        <taxon>Fungi</taxon>
        <taxon>Dikarya</taxon>
        <taxon>Ascomycota</taxon>
        <taxon>Taphrinomycotina</taxon>
        <taxon>Schizosaccharomycetes</taxon>
        <taxon>Schizosaccharomycetales</taxon>
        <taxon>Schizosaccharomycetaceae</taxon>
        <taxon>Schizosaccharomyces</taxon>
    </lineage>
</organism>
<keyword evidence="5" id="KW-0460">Magnesium</keyword>
<evidence type="ECO:0000256" key="4">
    <source>
        <dbReference type="ARBA" id="ARBA00022832"/>
    </source>
</evidence>
<feature type="domain" description="4'-phosphopantetheinyl transferase" evidence="8">
    <location>
        <begin position="2"/>
        <end position="124"/>
    </location>
</feature>
<proteinExistence type="inferred from homology"/>
<dbReference type="AlphaFoldDB" id="B6K3J4"/>
<dbReference type="Pfam" id="PF01648">
    <property type="entry name" value="ACPS"/>
    <property type="match status" value="1"/>
</dbReference>
<dbReference type="GO" id="GO:0006633">
    <property type="term" value="P:fatty acid biosynthetic process"/>
    <property type="evidence" value="ECO:0007669"/>
    <property type="project" value="UniProtKB-KW"/>
</dbReference>
<keyword evidence="6" id="KW-0443">Lipid metabolism</keyword>
<dbReference type="RefSeq" id="XP_002174344.1">
    <property type="nucleotide sequence ID" value="XM_002174308.2"/>
</dbReference>
<dbReference type="GO" id="GO:0000287">
    <property type="term" value="F:magnesium ion binding"/>
    <property type="evidence" value="ECO:0007669"/>
    <property type="project" value="InterPro"/>
</dbReference>
<evidence type="ECO:0000256" key="2">
    <source>
        <dbReference type="ARBA" id="ARBA00022679"/>
    </source>
</evidence>
<keyword evidence="2" id="KW-0808">Transferase</keyword>
<evidence type="ECO:0000313" key="10">
    <source>
        <dbReference type="JaponicusDB" id="SJAG_03180"/>
    </source>
</evidence>
<evidence type="ECO:0000256" key="1">
    <source>
        <dbReference type="ARBA" id="ARBA00022516"/>
    </source>
</evidence>
<evidence type="ECO:0000259" key="8">
    <source>
        <dbReference type="Pfam" id="PF01648"/>
    </source>
</evidence>
<evidence type="ECO:0000256" key="7">
    <source>
        <dbReference type="ARBA" id="ARBA00023160"/>
    </source>
</evidence>
<dbReference type="GeneID" id="7049092"/>
<protein>
    <recommendedName>
        <fullName evidence="8">4'-phosphopantetheinyl transferase domain-containing protein</fullName>
    </recommendedName>
</protein>
<reference evidence="9 11" key="1">
    <citation type="journal article" date="2011" name="Science">
        <title>Comparative functional genomics of the fission yeasts.</title>
        <authorList>
            <person name="Rhind N."/>
            <person name="Chen Z."/>
            <person name="Yassour M."/>
            <person name="Thompson D.A."/>
            <person name="Haas B.J."/>
            <person name="Habib N."/>
            <person name="Wapinski I."/>
            <person name="Roy S."/>
            <person name="Lin M.F."/>
            <person name="Heiman D.I."/>
            <person name="Young S.K."/>
            <person name="Furuya K."/>
            <person name="Guo Y."/>
            <person name="Pidoux A."/>
            <person name="Chen H.M."/>
            <person name="Robbertse B."/>
            <person name="Goldberg J.M."/>
            <person name="Aoki K."/>
            <person name="Bayne E.H."/>
            <person name="Berlin A.M."/>
            <person name="Desjardins C.A."/>
            <person name="Dobbs E."/>
            <person name="Dukaj L."/>
            <person name="Fan L."/>
            <person name="FitzGerald M.G."/>
            <person name="French C."/>
            <person name="Gujja S."/>
            <person name="Hansen K."/>
            <person name="Keifenheim D."/>
            <person name="Levin J.Z."/>
            <person name="Mosher R.A."/>
            <person name="Mueller C.A."/>
            <person name="Pfiffner J."/>
            <person name="Priest M."/>
            <person name="Russ C."/>
            <person name="Smialowska A."/>
            <person name="Swoboda P."/>
            <person name="Sykes S.M."/>
            <person name="Vaughn M."/>
            <person name="Vengrova S."/>
            <person name="Yoder R."/>
            <person name="Zeng Q."/>
            <person name="Allshire R."/>
            <person name="Baulcombe D."/>
            <person name="Birren B.W."/>
            <person name="Brown W."/>
            <person name="Ekwall K."/>
            <person name="Kellis M."/>
            <person name="Leatherwood J."/>
            <person name="Levin H."/>
            <person name="Margalit H."/>
            <person name="Martienssen R."/>
            <person name="Nieduszynski C.A."/>
            <person name="Spatafora J.W."/>
            <person name="Friedman N."/>
            <person name="Dalgaard J.Z."/>
            <person name="Baumann P."/>
            <person name="Niki H."/>
            <person name="Regev A."/>
            <person name="Nusbaum C."/>
        </authorList>
    </citation>
    <scope>NUCLEOTIDE SEQUENCE [LARGE SCALE GENOMIC DNA]</scope>
    <source>
        <strain evidence="11">yFS275 / FY16936</strain>
    </source>
</reference>
<dbReference type="JaponicusDB" id="SJAG_03180">
    <property type="gene designation" value="ppt2"/>
</dbReference>
<dbReference type="InterPro" id="IPR004568">
    <property type="entry name" value="Ppantetheine-prot_Trfase_dom"/>
</dbReference>
<dbReference type="InterPro" id="IPR037143">
    <property type="entry name" value="4-PPantetheinyl_Trfase_dom_sf"/>
</dbReference>
<dbReference type="InterPro" id="IPR008278">
    <property type="entry name" value="4-PPantetheinyl_Trfase_dom"/>
</dbReference>
<dbReference type="HOGENOM" id="CLU_089696_3_2_1"/>
<evidence type="ECO:0000256" key="5">
    <source>
        <dbReference type="ARBA" id="ARBA00022842"/>
    </source>
</evidence>
<keyword evidence="1" id="KW-0444">Lipid biosynthesis</keyword>
<keyword evidence="7" id="KW-0275">Fatty acid biosynthesis</keyword>
<dbReference type="HAMAP" id="MF_00101">
    <property type="entry name" value="AcpS"/>
    <property type="match status" value="1"/>
</dbReference>
<keyword evidence="11" id="KW-1185">Reference proteome</keyword>
<keyword evidence="4" id="KW-0276">Fatty acid metabolism</keyword>
<dbReference type="NCBIfam" id="TIGR00556">
    <property type="entry name" value="pantethn_trn"/>
    <property type="match status" value="1"/>
</dbReference>
<dbReference type="OMA" id="YMPFMEY"/>